<feature type="compositionally biased region" description="Low complexity" evidence="1">
    <location>
        <begin position="157"/>
        <end position="177"/>
    </location>
</feature>
<dbReference type="Proteomes" id="UP000494106">
    <property type="component" value="Unassembled WGS sequence"/>
</dbReference>
<keyword evidence="2" id="KW-1133">Transmembrane helix</keyword>
<dbReference type="AlphaFoldDB" id="A0A8S1BKV4"/>
<feature type="region of interest" description="Disordered" evidence="1">
    <location>
        <begin position="153"/>
        <end position="178"/>
    </location>
</feature>
<dbReference type="OrthoDB" id="7491134at2759"/>
<gene>
    <name evidence="3" type="ORF">APLA_LOCUS17529</name>
</gene>
<evidence type="ECO:0000313" key="4">
    <source>
        <dbReference type="Proteomes" id="UP000494106"/>
    </source>
</evidence>
<organism evidence="3 4">
    <name type="scientific">Arctia plantaginis</name>
    <name type="common">Wood tiger moth</name>
    <name type="synonym">Phalaena plantaginis</name>
    <dbReference type="NCBI Taxonomy" id="874455"/>
    <lineage>
        <taxon>Eukaryota</taxon>
        <taxon>Metazoa</taxon>
        <taxon>Ecdysozoa</taxon>
        <taxon>Arthropoda</taxon>
        <taxon>Hexapoda</taxon>
        <taxon>Insecta</taxon>
        <taxon>Pterygota</taxon>
        <taxon>Neoptera</taxon>
        <taxon>Endopterygota</taxon>
        <taxon>Lepidoptera</taxon>
        <taxon>Glossata</taxon>
        <taxon>Ditrysia</taxon>
        <taxon>Noctuoidea</taxon>
        <taxon>Erebidae</taxon>
        <taxon>Arctiinae</taxon>
        <taxon>Arctia</taxon>
    </lineage>
</organism>
<keyword evidence="2" id="KW-0812">Transmembrane</keyword>
<evidence type="ECO:0000313" key="3">
    <source>
        <dbReference type="EMBL" id="CAB3260776.1"/>
    </source>
</evidence>
<accession>A0A8S1BKV4</accession>
<name>A0A8S1BKV4_ARCPL</name>
<sequence length="427" mass="47476">MAKGTVIVAICSAGIVILFCVMLYLMSTVNPPAEFNVANKKVLKQTTTSSSEPPDETGRRIGGIYFDDAGVLPIVDTVQYGLEKIDSDVIDFYRSTAKPVLKYQNKDRKVIPPLWPRATQEIIVNPTMHKVMPPIWPTTSVIIDTVVSSIKSEKQNSTTKVETTSTSSTSEATKASVKPMKRRSVSNYVLDEDYDSVILKILDYNGQSKIEIKIWSDTFSQKIIGKLNGTRDLKNKSKHTLKSGRNVYHGTAESAKNTVITICANDSVLIEESGGTNVSELLNTISSLTTRDENDSNITDVLRAAPINETINEEKHTEMFLVNETKPMGENTNSSEFQIKTSSSNINITKHEISSNTANFSSEFDILFDAKTNNTEFNKRIFKEEENIATADTTRVNAPNKDKISITDIYPNNYTDLFIEGDSDMVY</sequence>
<proteinExistence type="predicted"/>
<evidence type="ECO:0000256" key="1">
    <source>
        <dbReference type="SAM" id="MobiDB-lite"/>
    </source>
</evidence>
<protein>
    <submittedName>
        <fullName evidence="3">Uncharacterized protein</fullName>
    </submittedName>
</protein>
<evidence type="ECO:0000256" key="2">
    <source>
        <dbReference type="SAM" id="Phobius"/>
    </source>
</evidence>
<dbReference type="EMBL" id="CADEBC010000790">
    <property type="protein sequence ID" value="CAB3260776.1"/>
    <property type="molecule type" value="Genomic_DNA"/>
</dbReference>
<keyword evidence="2" id="KW-0472">Membrane</keyword>
<reference evidence="3 4" key="1">
    <citation type="submission" date="2020-04" db="EMBL/GenBank/DDBJ databases">
        <authorList>
            <person name="Wallbank WR R."/>
            <person name="Pardo Diaz C."/>
            <person name="Kozak K."/>
            <person name="Martin S."/>
            <person name="Jiggins C."/>
            <person name="Moest M."/>
            <person name="Warren A I."/>
            <person name="Byers J.R.P. K."/>
            <person name="Montejo-Kovacevich G."/>
            <person name="Yen C E."/>
        </authorList>
    </citation>
    <scope>NUCLEOTIDE SEQUENCE [LARGE SCALE GENOMIC DNA]</scope>
</reference>
<comment type="caution">
    <text evidence="3">The sequence shown here is derived from an EMBL/GenBank/DDBJ whole genome shotgun (WGS) entry which is preliminary data.</text>
</comment>
<feature type="transmembrane region" description="Helical" evidence="2">
    <location>
        <begin position="7"/>
        <end position="26"/>
    </location>
</feature>
<keyword evidence="4" id="KW-1185">Reference proteome</keyword>